<dbReference type="EMBL" id="CP016540">
    <property type="protein sequence ID" value="ANU28157.1"/>
    <property type="molecule type" value="Genomic_DNA"/>
</dbReference>
<dbReference type="PROSITE" id="PS50110">
    <property type="entry name" value="RESPONSE_REGULATORY"/>
    <property type="match status" value="2"/>
</dbReference>
<evidence type="ECO:0000259" key="3">
    <source>
        <dbReference type="PROSITE" id="PS50110"/>
    </source>
</evidence>
<dbReference type="PANTHER" id="PTHR45138:SF9">
    <property type="entry name" value="DIGUANYLATE CYCLASE DGCM-RELATED"/>
    <property type="match status" value="1"/>
</dbReference>
<feature type="domain" description="GGDEF" evidence="4">
    <location>
        <begin position="267"/>
        <end position="398"/>
    </location>
</feature>
<dbReference type="InterPro" id="IPR001789">
    <property type="entry name" value="Sig_transdc_resp-reg_receiver"/>
</dbReference>
<evidence type="ECO:0000256" key="1">
    <source>
        <dbReference type="PROSITE-ProRule" id="PRU00110"/>
    </source>
</evidence>
<dbReference type="PANTHER" id="PTHR45138">
    <property type="entry name" value="REGULATORY COMPONENTS OF SENSORY TRANSDUCTION SYSTEM"/>
    <property type="match status" value="1"/>
</dbReference>
<dbReference type="CDD" id="cd00088">
    <property type="entry name" value="HPT"/>
    <property type="match status" value="1"/>
</dbReference>
<name>A0A1B1S4N0_9BACL</name>
<feature type="modified residue" description="Phosphohistidine" evidence="1">
    <location>
        <position position="37"/>
    </location>
</feature>
<dbReference type="CDD" id="cd17574">
    <property type="entry name" value="REC_OmpR"/>
    <property type="match status" value="1"/>
</dbReference>
<gene>
    <name evidence="6" type="ORF">I858_014285</name>
</gene>
<dbReference type="SMART" id="SM00448">
    <property type="entry name" value="REC"/>
    <property type="match status" value="2"/>
</dbReference>
<dbReference type="OrthoDB" id="9759607at2"/>
<dbReference type="InterPro" id="IPR036641">
    <property type="entry name" value="HPT_dom_sf"/>
</dbReference>
<feature type="domain" description="Response regulatory" evidence="3">
    <location>
        <begin position="408"/>
        <end position="531"/>
    </location>
</feature>
<dbReference type="Pfam" id="PF00072">
    <property type="entry name" value="Response_reg"/>
    <property type="match status" value="2"/>
</dbReference>
<feature type="modified residue" description="4-aspartylphosphate" evidence="2">
    <location>
        <position position="160"/>
    </location>
</feature>
<dbReference type="InterPro" id="IPR050469">
    <property type="entry name" value="Diguanylate_Cyclase"/>
</dbReference>
<proteinExistence type="predicted"/>
<protein>
    <submittedName>
        <fullName evidence="6">Diguanylate cyclase</fullName>
    </submittedName>
</protein>
<evidence type="ECO:0000259" key="5">
    <source>
        <dbReference type="PROSITE" id="PS50894"/>
    </source>
</evidence>
<dbReference type="Gene3D" id="3.30.70.270">
    <property type="match status" value="1"/>
</dbReference>
<evidence type="ECO:0000313" key="6">
    <source>
        <dbReference type="EMBL" id="ANU28157.1"/>
    </source>
</evidence>
<feature type="modified residue" description="4-aspartylphosphate" evidence="2">
    <location>
        <position position="464"/>
    </location>
</feature>
<dbReference type="InterPro" id="IPR000160">
    <property type="entry name" value="GGDEF_dom"/>
</dbReference>
<dbReference type="CDD" id="cd01949">
    <property type="entry name" value="GGDEF"/>
    <property type="match status" value="1"/>
</dbReference>
<dbReference type="Proteomes" id="UP000053354">
    <property type="component" value="Chromosome"/>
</dbReference>
<dbReference type="SUPFAM" id="SSF47226">
    <property type="entry name" value="Histidine-containing phosphotransfer domain, HPT domain"/>
    <property type="match status" value="1"/>
</dbReference>
<keyword evidence="7" id="KW-1185">Reference proteome</keyword>
<dbReference type="InterPro" id="IPR029787">
    <property type="entry name" value="Nucleotide_cyclase"/>
</dbReference>
<keyword evidence="2" id="KW-0597">Phosphoprotein</keyword>
<dbReference type="GO" id="GO:0043709">
    <property type="term" value="P:cell adhesion involved in single-species biofilm formation"/>
    <property type="evidence" value="ECO:0007669"/>
    <property type="project" value="TreeGrafter"/>
</dbReference>
<dbReference type="GO" id="GO:1902201">
    <property type="term" value="P:negative regulation of bacterial-type flagellum-dependent cell motility"/>
    <property type="evidence" value="ECO:0007669"/>
    <property type="project" value="TreeGrafter"/>
</dbReference>
<dbReference type="GO" id="GO:0005886">
    <property type="term" value="C:plasma membrane"/>
    <property type="evidence" value="ECO:0007669"/>
    <property type="project" value="TreeGrafter"/>
</dbReference>
<dbReference type="GO" id="GO:0052621">
    <property type="term" value="F:diguanylate cyclase activity"/>
    <property type="evidence" value="ECO:0007669"/>
    <property type="project" value="TreeGrafter"/>
</dbReference>
<evidence type="ECO:0000256" key="2">
    <source>
        <dbReference type="PROSITE-ProRule" id="PRU00169"/>
    </source>
</evidence>
<dbReference type="Gene3D" id="3.40.50.2300">
    <property type="match status" value="2"/>
</dbReference>
<dbReference type="STRING" id="1302659.I858_014285"/>
<dbReference type="RefSeq" id="WP_065524527.1">
    <property type="nucleotide sequence ID" value="NZ_CP016540.2"/>
</dbReference>
<organism evidence="6 7">
    <name type="scientific">Planococcus versutus</name>
    <dbReference type="NCBI Taxonomy" id="1302659"/>
    <lineage>
        <taxon>Bacteria</taxon>
        <taxon>Bacillati</taxon>
        <taxon>Bacillota</taxon>
        <taxon>Bacilli</taxon>
        <taxon>Bacillales</taxon>
        <taxon>Caryophanaceae</taxon>
        <taxon>Planococcus</taxon>
    </lineage>
</organism>
<dbReference type="InterPro" id="IPR008207">
    <property type="entry name" value="Sig_transdc_His_kin_Hpt_dom"/>
</dbReference>
<dbReference type="InterPro" id="IPR011006">
    <property type="entry name" value="CheY-like_superfamily"/>
</dbReference>
<sequence length="536" mass="61816">MTQKNYSALLLERMEQDFSKWNKQKEVQEQEVYRFLHTMKGTAGTIGLKELADFCEIQLSFYTENKVNLIAIDSLQNFMEKARTFFADNKCNADQEMLVDNIKDPLPSESFVLVIDSDVETAAHLKETLIKNGIQVVIALTGKKGLEFFYTLQPHMVIVDLNLSDIDGFELVARIHETARSKCLPLAIVSSDNRIENQIRAMEIGATDFLSKPLNMSYVVPYVLNRLQNQKMFSQETLYDDLTGAGNRKYFSDVLTQMKNSSVNSKKNFTLVLFDLDYFKKVNDTYGHTIGDEVLRNFSQLVLKMKRDSDIFFRYGGEEFALILPNTKAQTAKPLIEEIRLAFANTAFTDHSFTSFYVSFSAGISDYQHQQEHLVSNADQALYKAKKNGRNQTMLYKTDAKDLRRHLTIIIIDDDSLVRKLVSKQFSTWHPDDFDIYIEEYTDGVTFTKSQWYKEDENYMILLDGVMPKMDGLEVLHHIRSQYPHENIIISMLTSRTNESDIVLALKSGADDYIVKPFYAQEVVARVQRLTMRMFN</sequence>
<dbReference type="InterPro" id="IPR043128">
    <property type="entry name" value="Rev_trsase/Diguanyl_cyclase"/>
</dbReference>
<evidence type="ECO:0000313" key="7">
    <source>
        <dbReference type="Proteomes" id="UP000053354"/>
    </source>
</evidence>
<dbReference type="Gene3D" id="1.20.120.160">
    <property type="entry name" value="HPT domain"/>
    <property type="match status" value="1"/>
</dbReference>
<dbReference type="GO" id="GO:0000160">
    <property type="term" value="P:phosphorelay signal transduction system"/>
    <property type="evidence" value="ECO:0007669"/>
    <property type="project" value="InterPro"/>
</dbReference>
<dbReference type="PROSITE" id="PS50887">
    <property type="entry name" value="GGDEF"/>
    <property type="match status" value="1"/>
</dbReference>
<dbReference type="CDD" id="cd00156">
    <property type="entry name" value="REC"/>
    <property type="match status" value="1"/>
</dbReference>
<dbReference type="PROSITE" id="PS50894">
    <property type="entry name" value="HPT"/>
    <property type="match status" value="1"/>
</dbReference>
<feature type="domain" description="Response regulatory" evidence="3">
    <location>
        <begin position="111"/>
        <end position="227"/>
    </location>
</feature>
<dbReference type="SUPFAM" id="SSF55073">
    <property type="entry name" value="Nucleotide cyclase"/>
    <property type="match status" value="1"/>
</dbReference>
<dbReference type="Pfam" id="PF01627">
    <property type="entry name" value="Hpt"/>
    <property type="match status" value="1"/>
</dbReference>
<reference evidence="6" key="1">
    <citation type="submission" date="2016-10" db="EMBL/GenBank/DDBJ databases">
        <authorList>
            <person name="See-Too W.S."/>
        </authorList>
    </citation>
    <scope>NUCLEOTIDE SEQUENCE</scope>
    <source>
        <strain evidence="6">L10.15</strain>
    </source>
</reference>
<evidence type="ECO:0000259" key="4">
    <source>
        <dbReference type="PROSITE" id="PS50887"/>
    </source>
</evidence>
<dbReference type="Pfam" id="PF00990">
    <property type="entry name" value="GGDEF"/>
    <property type="match status" value="1"/>
</dbReference>
<dbReference type="FunFam" id="3.30.70.270:FF:000001">
    <property type="entry name" value="Diguanylate cyclase domain protein"/>
    <property type="match status" value="1"/>
</dbReference>
<dbReference type="KEGG" id="pll:I858_014285"/>
<accession>A0A1B1S4N0</accession>
<feature type="domain" description="HPt" evidence="5">
    <location>
        <begin position="1"/>
        <end position="96"/>
    </location>
</feature>
<dbReference type="AlphaFoldDB" id="A0A1B1S4N0"/>
<dbReference type="SUPFAM" id="SSF52172">
    <property type="entry name" value="CheY-like"/>
    <property type="match status" value="2"/>
</dbReference>
<dbReference type="SMART" id="SM00267">
    <property type="entry name" value="GGDEF"/>
    <property type="match status" value="1"/>
</dbReference>
<dbReference type="NCBIfam" id="TIGR00254">
    <property type="entry name" value="GGDEF"/>
    <property type="match status" value="1"/>
</dbReference>